<organism evidence="4 5">
    <name type="scientific">Curvularia clavata</name>
    <dbReference type="NCBI Taxonomy" id="95742"/>
    <lineage>
        <taxon>Eukaryota</taxon>
        <taxon>Fungi</taxon>
        <taxon>Dikarya</taxon>
        <taxon>Ascomycota</taxon>
        <taxon>Pezizomycotina</taxon>
        <taxon>Dothideomycetes</taxon>
        <taxon>Pleosporomycetidae</taxon>
        <taxon>Pleosporales</taxon>
        <taxon>Pleosporineae</taxon>
        <taxon>Pleosporaceae</taxon>
        <taxon>Curvularia</taxon>
    </lineage>
</organism>
<keyword evidence="1" id="KW-0175">Coiled coil</keyword>
<dbReference type="VEuPathDB" id="FungiDB:yc1106_09787"/>
<feature type="compositionally biased region" description="Low complexity" evidence="2">
    <location>
        <begin position="296"/>
        <end position="318"/>
    </location>
</feature>
<evidence type="ECO:0000259" key="3">
    <source>
        <dbReference type="Pfam" id="PF20994"/>
    </source>
</evidence>
<feature type="compositionally biased region" description="Polar residues" evidence="2">
    <location>
        <begin position="227"/>
        <end position="247"/>
    </location>
</feature>
<feature type="compositionally biased region" description="Basic and acidic residues" evidence="2">
    <location>
        <begin position="117"/>
        <end position="131"/>
    </location>
</feature>
<gene>
    <name evidence="4" type="ORF">yc1106_09787</name>
</gene>
<reference evidence="4" key="1">
    <citation type="submission" date="2021-12" db="EMBL/GenBank/DDBJ databases">
        <title>Curvularia clavata genome.</title>
        <authorList>
            <person name="Cao Y."/>
        </authorList>
    </citation>
    <scope>NUCLEOTIDE SEQUENCE</scope>
    <source>
        <strain evidence="4">Yc1106</strain>
    </source>
</reference>
<evidence type="ECO:0000313" key="5">
    <source>
        <dbReference type="Proteomes" id="UP001056012"/>
    </source>
</evidence>
<feature type="compositionally biased region" description="Polar residues" evidence="2">
    <location>
        <begin position="178"/>
        <end position="202"/>
    </location>
</feature>
<protein>
    <recommendedName>
        <fullName evidence="3">Inner kinetochore subunit AME1 domain-containing protein</fullName>
    </recommendedName>
</protein>
<evidence type="ECO:0000256" key="1">
    <source>
        <dbReference type="SAM" id="Coils"/>
    </source>
</evidence>
<proteinExistence type="predicted"/>
<dbReference type="Pfam" id="PF20994">
    <property type="entry name" value="CENPU"/>
    <property type="match status" value="1"/>
</dbReference>
<keyword evidence="5" id="KW-1185">Reference proteome</keyword>
<name>A0A9Q8ZKT3_CURCL</name>
<feature type="compositionally biased region" description="Polar residues" evidence="2">
    <location>
        <begin position="457"/>
        <end position="466"/>
    </location>
</feature>
<feature type="compositionally biased region" description="Basic residues" evidence="2">
    <location>
        <begin position="206"/>
        <end position="215"/>
    </location>
</feature>
<evidence type="ECO:0000256" key="2">
    <source>
        <dbReference type="SAM" id="MobiDB-lite"/>
    </source>
</evidence>
<sequence length="696" mass="75977">MAPVDRREHRQQRVRGAGPSSVQASFGFNFGALGAPAAKQSSLVPPPSARRTPVHSTPRGANGSAQRRRSASLQRSGTSRRTSTPKEKTVTPQLGKRKRGSPTAQPDPVEEGEDELSPNKEDVARSVEKTKRVVGTVSPIREEQDNGPDELSVLDEGASSVRETVFARSTVMKRTPPQVATQQRTPLGSATRKTPATATNGGSSARTRRSISRRSKSTDPIPATPSLLPNGTTKPTSASRTDVNLNTPVAALAEVESEDELSPQVPVATPRVIGNEMQPQQTPQEETDIAVDELSPHAQPTPSQTSPTAPAPAKVPAVNGDSIEEGTTPQLVKHGRGRPRQVAEHHVEDETPAVPLAESVKRARPHKEARVQEKEPQETPATRKPRQKKGKKPVVEAATEETVDELSPARSKAPARPTLSEREENDAEVFSVHEASVEEDTEEEEAPEEEAELTPRSIANQTSPKQIQRVKPSTEKPPRKRQKLQGPTHTISVMRIKGSTVRGITAADIARSILEDSIDHRLKRMAEKLHGLQDSDSRKELRSQINISLTFKESLNEKLMDLQDANDVLSGNFQKMKLLRRANADLRKEMLALQNSRQEIAMEQDDVQTQYHAEKAEVESQNTLSDDMFAIEAAIKKGREKARRQGRENEGPDIPLSMLLDNIARDVGSRGGGLLASVKSFNGLLERAAGWLEGRA</sequence>
<feature type="coiled-coil region" evidence="1">
    <location>
        <begin position="552"/>
        <end position="603"/>
    </location>
</feature>
<evidence type="ECO:0000313" key="4">
    <source>
        <dbReference type="EMBL" id="USP82513.1"/>
    </source>
</evidence>
<feature type="compositionally biased region" description="Basic residues" evidence="2">
    <location>
        <begin position="383"/>
        <end position="392"/>
    </location>
</feature>
<feature type="compositionally biased region" description="Acidic residues" evidence="2">
    <location>
        <begin position="437"/>
        <end position="452"/>
    </location>
</feature>
<feature type="region of interest" description="Disordered" evidence="2">
    <location>
        <begin position="1"/>
        <end position="486"/>
    </location>
</feature>
<feature type="compositionally biased region" description="Basic and acidic residues" evidence="2">
    <location>
        <begin position="366"/>
        <end position="377"/>
    </location>
</feature>
<feature type="domain" description="Inner kinetochore subunit AME1" evidence="3">
    <location>
        <begin position="499"/>
        <end position="687"/>
    </location>
</feature>
<dbReference type="Proteomes" id="UP001056012">
    <property type="component" value="Chromosome 8"/>
</dbReference>
<dbReference type="OrthoDB" id="5377952at2759"/>
<dbReference type="AlphaFoldDB" id="A0A9Q8ZKT3"/>
<dbReference type="EMBL" id="CP089281">
    <property type="protein sequence ID" value="USP82513.1"/>
    <property type="molecule type" value="Genomic_DNA"/>
</dbReference>
<dbReference type="InterPro" id="IPR048743">
    <property type="entry name" value="AME1"/>
</dbReference>
<accession>A0A9Q8ZKT3</accession>